<dbReference type="RefSeq" id="XP_066656960.1">
    <property type="nucleotide sequence ID" value="XM_066799754.1"/>
</dbReference>
<evidence type="ECO:0000313" key="2">
    <source>
        <dbReference type="EMBL" id="KAK7539689.1"/>
    </source>
</evidence>
<organism evidence="2 3">
    <name type="scientific">Phyllosticta citribraziliensis</name>
    <dbReference type="NCBI Taxonomy" id="989973"/>
    <lineage>
        <taxon>Eukaryota</taxon>
        <taxon>Fungi</taxon>
        <taxon>Dikarya</taxon>
        <taxon>Ascomycota</taxon>
        <taxon>Pezizomycotina</taxon>
        <taxon>Dothideomycetes</taxon>
        <taxon>Dothideomycetes incertae sedis</taxon>
        <taxon>Botryosphaeriales</taxon>
        <taxon>Phyllostictaceae</taxon>
        <taxon>Phyllosticta</taxon>
    </lineage>
</organism>
<proteinExistence type="predicted"/>
<gene>
    <name evidence="2" type="ORF">J3D65DRAFT_619467</name>
</gene>
<feature type="region of interest" description="Disordered" evidence="1">
    <location>
        <begin position="218"/>
        <end position="240"/>
    </location>
</feature>
<sequence>MRVSAVGAKQELVCGGHLFLLSYGRRTVHTGRLPEAQKEAEYRNGAGGRAAPYRAGGQTKRCGAGREVGWLLWRIGLLCQVEGEEAVGKKSDKWPYMTAFKTSLAGGLHLKTKSFCWDAPVPTFVDAHLQTVVGLSVSEAATDCMTRQQEKETQSGQLWLSTDHLPPANRQQQQQQQQQQQRRPGRLKQSPNAVRLTITPPSTIDGRLQFSRWLLHAPPKHRREHATDVGAVALSKRPPR</sequence>
<comment type="caution">
    <text evidence="2">The sequence shown here is derived from an EMBL/GenBank/DDBJ whole genome shotgun (WGS) entry which is preliminary data.</text>
</comment>
<dbReference type="Proteomes" id="UP001360953">
    <property type="component" value="Unassembled WGS sequence"/>
</dbReference>
<protein>
    <submittedName>
        <fullName evidence="2">Uncharacterized protein</fullName>
    </submittedName>
</protein>
<evidence type="ECO:0000313" key="3">
    <source>
        <dbReference type="Proteomes" id="UP001360953"/>
    </source>
</evidence>
<name>A0ABR1LYG9_9PEZI</name>
<reference evidence="2 3" key="1">
    <citation type="submission" date="2024-04" db="EMBL/GenBank/DDBJ databases">
        <title>Phyllosticta paracitricarpa is synonymous to the EU quarantine fungus P. citricarpa based on phylogenomic analyses.</title>
        <authorList>
            <consortium name="Lawrence Berkeley National Laboratory"/>
            <person name="Van ingen-buijs V.A."/>
            <person name="Van westerhoven A.C."/>
            <person name="Haridas S."/>
            <person name="Skiadas P."/>
            <person name="Martin F."/>
            <person name="Groenewald J.Z."/>
            <person name="Crous P.W."/>
            <person name="Seidl M.F."/>
        </authorList>
    </citation>
    <scope>NUCLEOTIDE SEQUENCE [LARGE SCALE GENOMIC DNA]</scope>
    <source>
        <strain evidence="2 3">CPC 17464</strain>
    </source>
</reference>
<feature type="compositionally biased region" description="Low complexity" evidence="1">
    <location>
        <begin position="170"/>
        <end position="182"/>
    </location>
</feature>
<accession>A0ABR1LYG9</accession>
<dbReference type="GeneID" id="92032660"/>
<evidence type="ECO:0000256" key="1">
    <source>
        <dbReference type="SAM" id="MobiDB-lite"/>
    </source>
</evidence>
<keyword evidence="3" id="KW-1185">Reference proteome</keyword>
<feature type="region of interest" description="Disordered" evidence="1">
    <location>
        <begin position="161"/>
        <end position="201"/>
    </location>
</feature>
<dbReference type="EMBL" id="JBBPEH010000004">
    <property type="protein sequence ID" value="KAK7539689.1"/>
    <property type="molecule type" value="Genomic_DNA"/>
</dbReference>